<evidence type="ECO:0000313" key="1">
    <source>
        <dbReference type="EMBL" id="GAA1985497.1"/>
    </source>
</evidence>
<dbReference type="EMBL" id="BAAANN010000042">
    <property type="protein sequence ID" value="GAA1985497.1"/>
    <property type="molecule type" value="Genomic_DNA"/>
</dbReference>
<protein>
    <submittedName>
        <fullName evidence="1">Uncharacterized protein</fullName>
    </submittedName>
</protein>
<proteinExistence type="predicted"/>
<evidence type="ECO:0000313" key="2">
    <source>
        <dbReference type="Proteomes" id="UP001501116"/>
    </source>
</evidence>
<dbReference type="RefSeq" id="WP_344429690.1">
    <property type="nucleotide sequence ID" value="NZ_BAAANN010000042.1"/>
</dbReference>
<reference evidence="1 2" key="1">
    <citation type="journal article" date="2019" name="Int. J. Syst. Evol. Microbiol.">
        <title>The Global Catalogue of Microorganisms (GCM) 10K type strain sequencing project: providing services to taxonomists for standard genome sequencing and annotation.</title>
        <authorList>
            <consortium name="The Broad Institute Genomics Platform"/>
            <consortium name="The Broad Institute Genome Sequencing Center for Infectious Disease"/>
            <person name="Wu L."/>
            <person name="Ma J."/>
        </authorList>
    </citation>
    <scope>NUCLEOTIDE SEQUENCE [LARGE SCALE GENOMIC DNA]</scope>
    <source>
        <strain evidence="1 2">JCM 14545</strain>
    </source>
</reference>
<keyword evidence="2" id="KW-1185">Reference proteome</keyword>
<name>A0ABN2SGW5_9PSEU</name>
<dbReference type="Proteomes" id="UP001501116">
    <property type="component" value="Unassembled WGS sequence"/>
</dbReference>
<organism evidence="1 2">
    <name type="scientific">Amycolatopsis minnesotensis</name>
    <dbReference type="NCBI Taxonomy" id="337894"/>
    <lineage>
        <taxon>Bacteria</taxon>
        <taxon>Bacillati</taxon>
        <taxon>Actinomycetota</taxon>
        <taxon>Actinomycetes</taxon>
        <taxon>Pseudonocardiales</taxon>
        <taxon>Pseudonocardiaceae</taxon>
        <taxon>Amycolatopsis</taxon>
    </lineage>
</organism>
<accession>A0ABN2SGW5</accession>
<sequence>MGKGPKVFSSYWLDRGTKVLYRIDKQDGEVVGIDFYLEGQKDRIHLHMADETAMRCQLTLAEAILNFRVSARISERIAQKDDIQPE</sequence>
<gene>
    <name evidence="1" type="ORF">GCM10009754_73890</name>
</gene>
<comment type="caution">
    <text evidence="1">The sequence shown here is derived from an EMBL/GenBank/DDBJ whole genome shotgun (WGS) entry which is preliminary data.</text>
</comment>